<comment type="similarity">
    <text evidence="4 14">Belongs to the isocitrate and isopropylmalate dehydrogenases family. LeuB type 1 subfamily.</text>
</comment>
<keyword evidence="12 14" id="KW-0464">Manganese</keyword>
<feature type="binding site" evidence="14">
    <location>
        <position position="135"/>
    </location>
    <ligand>
        <name>substrate</name>
    </ligand>
</feature>
<feature type="region of interest" description="Disordered" evidence="16">
    <location>
        <begin position="444"/>
        <end position="507"/>
    </location>
</feature>
<sequence>MTCRIAVLPGDGIGPEVIREAVRVVEAVGAATGIAFDFTEAPIGGAAVEATGDPLPPETEQACLAAGAILLGAVGGPRWDREPAARRPETGLLRLRKAVGAYANLRPVRVHRAMAGRGPLRPEVVGTGIDVLIVRELTGGLYYGERGLQQEPFGERAYDTMVYTTPEIERIVRMAFQLARGRRRRVVSVDKSNVLETSRLWRRVTEAVAEEFGDVELEHMLVDNAAMQLVRNPGRFDVLVTENTFGDILSDLAAALCGSLGLLPSASLGLPGRPPLFEPVHGSAPDIAGRGIANPLAAIASAALMLRYAFGLEREARAVEDAIDEVLAYGPWTPDIAPPGAPVAGTEEVGRAVALKVRERLAPAPLEPVDAPLQVAFWDPVEPADPAPPGEGYPGGTAGTTGETPPAAVPGSSLSAAAAPAASGPGVAGDNLAVSWIAGDHGFRPVLPDEPDPAAPGVAPVAPPPAGATSSGHRCSHRTRHPAGRRAESKARTRAGAGSLPGAGKGA</sequence>
<evidence type="ECO:0000313" key="19">
    <source>
        <dbReference type="Proteomes" id="UP000005710"/>
    </source>
</evidence>
<dbReference type="STRING" id="867903.ThesuDRAFT_01081"/>
<dbReference type="GO" id="GO:0000287">
    <property type="term" value="F:magnesium ion binding"/>
    <property type="evidence" value="ECO:0007669"/>
    <property type="project" value="InterPro"/>
</dbReference>
<evidence type="ECO:0000256" key="3">
    <source>
        <dbReference type="ARBA" id="ARBA00004762"/>
    </source>
</evidence>
<dbReference type="InterPro" id="IPR004429">
    <property type="entry name" value="Isopropylmalate_DH"/>
</dbReference>
<feature type="domain" description="Isopropylmalate dehydrogenase-like" evidence="17">
    <location>
        <begin position="4"/>
        <end position="353"/>
    </location>
</feature>
<evidence type="ECO:0000256" key="9">
    <source>
        <dbReference type="ARBA" id="ARBA00022842"/>
    </source>
</evidence>
<evidence type="ECO:0000256" key="10">
    <source>
        <dbReference type="ARBA" id="ARBA00023002"/>
    </source>
</evidence>
<keyword evidence="13 14" id="KW-0100">Branched-chain amino acid biosynthesis</keyword>
<organism evidence="18 19">
    <name type="scientific">Thermaerobacter subterraneus DSM 13965</name>
    <dbReference type="NCBI Taxonomy" id="867903"/>
    <lineage>
        <taxon>Bacteria</taxon>
        <taxon>Bacillati</taxon>
        <taxon>Bacillota</taxon>
        <taxon>Clostridia</taxon>
        <taxon>Eubacteriales</taxon>
        <taxon>Clostridiales Family XVII. Incertae Sedis</taxon>
        <taxon>Thermaerobacter</taxon>
    </lineage>
</organism>
<dbReference type="GO" id="GO:0051287">
    <property type="term" value="F:NAD binding"/>
    <property type="evidence" value="ECO:0007669"/>
    <property type="project" value="InterPro"/>
</dbReference>
<feature type="binding site" evidence="14">
    <location>
        <position position="223"/>
    </location>
    <ligand>
        <name>substrate</name>
    </ligand>
</feature>
<evidence type="ECO:0000256" key="14">
    <source>
        <dbReference type="HAMAP-Rule" id="MF_01033"/>
    </source>
</evidence>
<dbReference type="Proteomes" id="UP000005710">
    <property type="component" value="Unassembled WGS sequence"/>
</dbReference>
<comment type="caution">
    <text evidence="18">The sequence shown here is derived from an EMBL/GenBank/DDBJ whole genome shotgun (WGS) entry which is preliminary data.</text>
</comment>
<dbReference type="PANTHER" id="PTHR42979:SF1">
    <property type="entry name" value="3-ISOPROPYLMALATE DEHYDROGENASE"/>
    <property type="match status" value="1"/>
</dbReference>
<keyword evidence="10 14" id="KW-0560">Oxidoreductase</keyword>
<evidence type="ECO:0000256" key="13">
    <source>
        <dbReference type="ARBA" id="ARBA00023304"/>
    </source>
</evidence>
<dbReference type="NCBIfam" id="TIGR00169">
    <property type="entry name" value="leuB"/>
    <property type="match status" value="1"/>
</dbReference>
<keyword evidence="14" id="KW-0963">Cytoplasm</keyword>
<comment type="cofactor">
    <cofactor evidence="14 15">
        <name>Mg(2+)</name>
        <dbReference type="ChEBI" id="CHEBI:18420"/>
    </cofactor>
    <cofactor evidence="14 15">
        <name>Mn(2+)</name>
        <dbReference type="ChEBI" id="CHEBI:29035"/>
    </cofactor>
    <text evidence="14 15">Binds 1 Mg(2+) or Mn(2+) ion per subunit.</text>
</comment>
<reference evidence="18" key="2">
    <citation type="submission" date="2012-10" db="EMBL/GenBank/DDBJ databases">
        <title>Improved high-quality draft of Thermaerobacter subterraneus C21, DSM 13965.</title>
        <authorList>
            <consortium name="DOE Joint Genome Institute"/>
            <person name="Eisen J."/>
            <person name="Huntemann M."/>
            <person name="Wei C.-L."/>
            <person name="Han J."/>
            <person name="Detter J.C."/>
            <person name="Han C."/>
            <person name="Tapia R."/>
            <person name="Chen A."/>
            <person name="Kyrpides N."/>
            <person name="Mavromatis K."/>
            <person name="Markowitz V."/>
            <person name="Szeto E."/>
            <person name="Ivanova N."/>
            <person name="Mikhailova N."/>
            <person name="Ovchinnikova G."/>
            <person name="Pagani I."/>
            <person name="Pati A."/>
            <person name="Goodwin L."/>
            <person name="Nordberg H.P."/>
            <person name="Cantor M.N."/>
            <person name="Hua S.X."/>
            <person name="Woyke T."/>
            <person name="Eisen J."/>
            <person name="Klenk H.-P."/>
        </authorList>
    </citation>
    <scope>NUCLEOTIDE SEQUENCE [LARGE SCALE GENOMIC DNA]</scope>
    <source>
        <strain evidence="18">DSM 13965</strain>
    </source>
</reference>
<dbReference type="InterPro" id="IPR024084">
    <property type="entry name" value="IsoPropMal-DH-like_dom"/>
</dbReference>
<gene>
    <name evidence="14" type="primary">leuB</name>
    <name evidence="18" type="ORF">ThesuDRAFT_01081</name>
</gene>
<comment type="cofactor">
    <cofactor evidence="2">
        <name>Mn(2+)</name>
        <dbReference type="ChEBI" id="CHEBI:29035"/>
    </cofactor>
</comment>
<evidence type="ECO:0000256" key="7">
    <source>
        <dbReference type="ARBA" id="ARBA00022605"/>
    </source>
</evidence>
<accession>K6Q2A3</accession>
<comment type="catalytic activity">
    <reaction evidence="1 14 15">
        <text>(2R,3S)-3-isopropylmalate + NAD(+) = 4-methyl-2-oxopentanoate + CO2 + NADH</text>
        <dbReference type="Rhea" id="RHEA:32271"/>
        <dbReference type="ChEBI" id="CHEBI:16526"/>
        <dbReference type="ChEBI" id="CHEBI:17865"/>
        <dbReference type="ChEBI" id="CHEBI:35121"/>
        <dbReference type="ChEBI" id="CHEBI:57540"/>
        <dbReference type="ChEBI" id="CHEBI:57945"/>
        <dbReference type="EC" id="1.1.1.85"/>
    </reaction>
</comment>
<feature type="binding site" evidence="14">
    <location>
        <position position="106"/>
    </location>
    <ligand>
        <name>substrate</name>
    </ligand>
</feature>
<dbReference type="Pfam" id="PF00180">
    <property type="entry name" value="Iso_dh"/>
    <property type="match status" value="1"/>
</dbReference>
<dbReference type="GO" id="GO:0009098">
    <property type="term" value="P:L-leucine biosynthetic process"/>
    <property type="evidence" value="ECO:0007669"/>
    <property type="project" value="UniProtKB-UniRule"/>
</dbReference>
<protein>
    <recommendedName>
        <fullName evidence="14">3-isopropylmalate dehydrogenase</fullName>
        <ecNumber evidence="14">1.1.1.85</ecNumber>
    </recommendedName>
    <alternativeName>
        <fullName evidence="14">3-IPM-DH</fullName>
    </alternativeName>
    <alternativeName>
        <fullName evidence="14">Beta-IPM dehydrogenase</fullName>
        <shortName evidence="14">IMDH</shortName>
    </alternativeName>
</protein>
<feature type="region of interest" description="Disordered" evidence="16">
    <location>
        <begin position="379"/>
        <end position="426"/>
    </location>
</feature>
<dbReference type="GO" id="GO:0005829">
    <property type="term" value="C:cytosol"/>
    <property type="evidence" value="ECO:0007669"/>
    <property type="project" value="TreeGrafter"/>
</dbReference>
<dbReference type="SMART" id="SM01329">
    <property type="entry name" value="Iso_dh"/>
    <property type="match status" value="1"/>
</dbReference>
<proteinExistence type="inferred from homology"/>
<dbReference type="FunFam" id="3.40.718.10:FF:000006">
    <property type="entry name" value="3-isopropylmalate dehydrogenase"/>
    <property type="match status" value="1"/>
</dbReference>
<evidence type="ECO:0000256" key="5">
    <source>
        <dbReference type="ARBA" id="ARBA00011738"/>
    </source>
</evidence>
<reference evidence="18" key="1">
    <citation type="submission" date="2010-10" db="EMBL/GenBank/DDBJ databases">
        <authorList>
            <consortium name="US DOE Joint Genome Institute (JGI-PGF)"/>
            <person name="Lucas S."/>
            <person name="Copeland A."/>
            <person name="Lapidus A."/>
            <person name="Bruce D."/>
            <person name="Goodwin L."/>
            <person name="Pitluck S."/>
            <person name="Kyrpides N."/>
            <person name="Mavromatis K."/>
            <person name="Detter J.C."/>
            <person name="Han C."/>
            <person name="Land M."/>
            <person name="Hauser L."/>
            <person name="Markowitz V."/>
            <person name="Cheng J.-F."/>
            <person name="Hugenholtz P."/>
            <person name="Woyke T."/>
            <person name="Wu D."/>
            <person name="Pukall R."/>
            <person name="Wahrenburg C."/>
            <person name="Brambilla E."/>
            <person name="Klenk H.-P."/>
            <person name="Eisen J.A."/>
        </authorList>
    </citation>
    <scope>NUCLEOTIDE SEQUENCE [LARGE SCALE GENOMIC DNA]</scope>
    <source>
        <strain evidence="18">DSM 13965</strain>
    </source>
</reference>
<comment type="subcellular location">
    <subcellularLocation>
        <location evidence="14">Cytoplasm</location>
    </subcellularLocation>
</comment>
<name>K6Q2A3_9FIRM</name>
<evidence type="ECO:0000256" key="16">
    <source>
        <dbReference type="SAM" id="MobiDB-lite"/>
    </source>
</evidence>
<evidence type="ECO:0000256" key="11">
    <source>
        <dbReference type="ARBA" id="ARBA00023027"/>
    </source>
</evidence>
<dbReference type="EC" id="1.1.1.85" evidence="14"/>
<feature type="site" description="Important for catalysis" evidence="14">
    <location>
        <position position="142"/>
    </location>
</feature>
<comment type="pathway">
    <text evidence="3 14 15">Amino-acid biosynthesis; L-leucine biosynthesis; L-leucine from 3-methyl-2-oxobutanoate: step 3/4.</text>
</comment>
<keyword evidence="19" id="KW-1185">Reference proteome</keyword>
<feature type="binding site" evidence="14">
    <location>
        <begin position="76"/>
        <end position="89"/>
    </location>
    <ligand>
        <name>NAD(+)</name>
        <dbReference type="ChEBI" id="CHEBI:57540"/>
    </ligand>
</feature>
<dbReference type="RefSeq" id="WP_006903347.1">
    <property type="nucleotide sequence ID" value="NZ_JH976535.1"/>
</dbReference>
<evidence type="ECO:0000256" key="6">
    <source>
        <dbReference type="ARBA" id="ARBA00022430"/>
    </source>
</evidence>
<feature type="compositionally biased region" description="Basic residues" evidence="16">
    <location>
        <begin position="474"/>
        <end position="484"/>
    </location>
</feature>
<evidence type="ECO:0000256" key="4">
    <source>
        <dbReference type="ARBA" id="ARBA00008319"/>
    </source>
</evidence>
<feature type="binding site" evidence="14">
    <location>
        <begin position="282"/>
        <end position="294"/>
    </location>
    <ligand>
        <name>NAD(+)</name>
        <dbReference type="ChEBI" id="CHEBI:57540"/>
    </ligand>
</feature>
<dbReference type="PROSITE" id="PS00470">
    <property type="entry name" value="IDH_IMDH"/>
    <property type="match status" value="1"/>
</dbReference>
<comment type="subunit">
    <text evidence="5 14 15">Homodimer.</text>
</comment>
<comment type="function">
    <text evidence="14 15">Catalyzes the oxidation of 3-carboxy-2-hydroxy-4-methylpentanoate (3-isopropylmalate) to 3-carboxy-4-methyl-2-oxopentanoate. The product decarboxylates to 4-methyl-2 oxopentanoate.</text>
</comment>
<dbReference type="EMBL" id="AENY02000002">
    <property type="protein sequence ID" value="EKP95333.1"/>
    <property type="molecule type" value="Genomic_DNA"/>
</dbReference>
<feature type="binding site" evidence="14">
    <location>
        <position position="223"/>
    </location>
    <ligand>
        <name>Mg(2+)</name>
        <dbReference type="ChEBI" id="CHEBI:18420"/>
    </ligand>
</feature>
<evidence type="ECO:0000256" key="2">
    <source>
        <dbReference type="ARBA" id="ARBA00001936"/>
    </source>
</evidence>
<dbReference type="SUPFAM" id="SSF53659">
    <property type="entry name" value="Isocitrate/Isopropylmalate dehydrogenase-like"/>
    <property type="match status" value="1"/>
</dbReference>
<dbReference type="GO" id="GO:0003862">
    <property type="term" value="F:3-isopropylmalate dehydrogenase activity"/>
    <property type="evidence" value="ECO:0007669"/>
    <property type="project" value="UniProtKB-UniRule"/>
</dbReference>
<dbReference type="InterPro" id="IPR019818">
    <property type="entry name" value="IsoCit/isopropylmalate_DH_CS"/>
</dbReference>
<keyword evidence="11 14" id="KW-0520">NAD</keyword>
<feature type="binding site" evidence="14">
    <location>
        <position position="96"/>
    </location>
    <ligand>
        <name>substrate</name>
    </ligand>
</feature>
<feature type="site" description="Important for catalysis" evidence="14">
    <location>
        <position position="191"/>
    </location>
</feature>
<dbReference type="Gene3D" id="3.40.718.10">
    <property type="entry name" value="Isopropylmalate Dehydrogenase"/>
    <property type="match status" value="1"/>
</dbReference>
<dbReference type="AlphaFoldDB" id="K6Q2A3"/>
<keyword evidence="7 14" id="KW-0028">Amino-acid biosynthesis</keyword>
<evidence type="ECO:0000256" key="15">
    <source>
        <dbReference type="RuleBase" id="RU004445"/>
    </source>
</evidence>
<evidence type="ECO:0000256" key="8">
    <source>
        <dbReference type="ARBA" id="ARBA00022723"/>
    </source>
</evidence>
<dbReference type="OrthoDB" id="9806254at2"/>
<evidence type="ECO:0000313" key="18">
    <source>
        <dbReference type="EMBL" id="EKP95333.1"/>
    </source>
</evidence>
<feature type="binding site" evidence="14">
    <location>
        <position position="247"/>
    </location>
    <ligand>
        <name>Mg(2+)</name>
        <dbReference type="ChEBI" id="CHEBI:18420"/>
    </ligand>
</feature>
<dbReference type="HOGENOM" id="CLU_031953_0_3_9"/>
<dbReference type="PANTHER" id="PTHR42979">
    <property type="entry name" value="3-ISOPROPYLMALATE DEHYDROGENASE"/>
    <property type="match status" value="1"/>
</dbReference>
<evidence type="ECO:0000256" key="12">
    <source>
        <dbReference type="ARBA" id="ARBA00023211"/>
    </source>
</evidence>
<keyword evidence="8 14" id="KW-0479">Metal-binding</keyword>
<keyword evidence="9 14" id="KW-0460">Magnesium</keyword>
<dbReference type="UniPathway" id="UPA00048">
    <property type="reaction ID" value="UER00072"/>
</dbReference>
<keyword evidence="6 14" id="KW-0432">Leucine biosynthesis</keyword>
<dbReference type="HAMAP" id="MF_01033">
    <property type="entry name" value="LeuB_type1"/>
    <property type="match status" value="1"/>
</dbReference>
<feature type="compositionally biased region" description="Low complexity" evidence="16">
    <location>
        <begin position="400"/>
        <end position="426"/>
    </location>
</feature>
<evidence type="ECO:0000256" key="1">
    <source>
        <dbReference type="ARBA" id="ARBA00000624"/>
    </source>
</evidence>
<evidence type="ECO:0000259" key="17">
    <source>
        <dbReference type="SMART" id="SM01329"/>
    </source>
</evidence>
<feature type="binding site" evidence="14">
    <location>
        <position position="251"/>
    </location>
    <ligand>
        <name>Mg(2+)</name>
        <dbReference type="ChEBI" id="CHEBI:18420"/>
    </ligand>
</feature>
<dbReference type="eggNOG" id="COG0473">
    <property type="taxonomic scope" value="Bacteria"/>
</dbReference>